<dbReference type="Proteomes" id="UP000452235">
    <property type="component" value="Unassembled WGS sequence"/>
</dbReference>
<comment type="caution">
    <text evidence="3">The sequence shown here is derived from an EMBL/GenBank/DDBJ whole genome shotgun (WGS) entry which is preliminary data.</text>
</comment>
<keyword evidence="4" id="KW-1185">Reference proteome</keyword>
<sequence>MDTIGQSVTAKDEERPPMLPYSDVTARPKMTPMSFNFPFAHFALMYINRHGELQVEASPSIAGYEKCIFTEDVREKFLKSATVGWQPNMQSGTVNHMDNDITGKQQPFLANPTAQIGLQQSSGSWYQPQAGLIPCEWQSFQNKRHRRNMRRVGSAYGQDSDSISPTPSLRWSALRVGNRELLRTYYDKAFENFQQLNCRAIAKAFVKLVEPRKQVNHPYNGRKTTGGSSQRVDPELTKPKWWPAGVTHREPDHLLKADRIRLLVHILCELKESHGITAAKLREAGQDVRRQIVPAERSQVLDEIYYVREMEEMYLDGKISGDTVIHVSHVHMGEACVASELQAQVTDSSFCDPSLATSSMQRNVSNMVDNQYHGIGHEAPQPSFEGGHATMASYQTKQPNAQDTHPPLSPASSPSISRKSSLESSLTTYSDDIHPGVLAPSDQNRGLCEPKDVNPGGVSCLPEYFTQHMATQTTTQHHNPGFWNPLPHAHQPLAFPGY</sequence>
<feature type="region of interest" description="Disordered" evidence="1">
    <location>
        <begin position="1"/>
        <end position="20"/>
    </location>
</feature>
<feature type="region of interest" description="Disordered" evidence="1">
    <location>
        <begin position="396"/>
        <end position="450"/>
    </location>
</feature>
<dbReference type="VEuPathDB" id="FungiDB:ATEG_01645"/>
<dbReference type="InterPro" id="IPR047092">
    <property type="entry name" value="AFUB_07903/YDR124W-like_hel"/>
</dbReference>
<proteinExistence type="predicted"/>
<dbReference type="PANTHER" id="PTHR36102">
    <property type="entry name" value="CHROMOSOME 10, WHOLE GENOME SHOTGUN SEQUENCE"/>
    <property type="match status" value="1"/>
</dbReference>
<dbReference type="InterPro" id="IPR021264">
    <property type="entry name" value="AFUB_079030/YDR124W-like"/>
</dbReference>
<accession>A0A5M3YMB6</accession>
<feature type="compositionally biased region" description="Low complexity" evidence="1">
    <location>
        <begin position="410"/>
        <end position="426"/>
    </location>
</feature>
<evidence type="ECO:0000256" key="1">
    <source>
        <dbReference type="SAM" id="MobiDB-lite"/>
    </source>
</evidence>
<dbReference type="OrthoDB" id="5338458at2759"/>
<reference evidence="3 4" key="1">
    <citation type="submission" date="2020-01" db="EMBL/GenBank/DDBJ databases">
        <title>Aspergillus terreus IFO 6365 whole genome shotgun sequence.</title>
        <authorList>
            <person name="Kanamasa S."/>
            <person name="Takahashi H."/>
        </authorList>
    </citation>
    <scope>NUCLEOTIDE SEQUENCE [LARGE SCALE GENOMIC DNA]</scope>
    <source>
        <strain evidence="3 4">IFO 6365</strain>
    </source>
</reference>
<organism evidence="3 4">
    <name type="scientific">Aspergillus terreus</name>
    <dbReference type="NCBI Taxonomy" id="33178"/>
    <lineage>
        <taxon>Eukaryota</taxon>
        <taxon>Fungi</taxon>
        <taxon>Dikarya</taxon>
        <taxon>Ascomycota</taxon>
        <taxon>Pezizomycotina</taxon>
        <taxon>Eurotiomycetes</taxon>
        <taxon>Eurotiomycetidae</taxon>
        <taxon>Eurotiales</taxon>
        <taxon>Aspergillaceae</taxon>
        <taxon>Aspergillus</taxon>
        <taxon>Aspergillus subgen. Circumdati</taxon>
    </lineage>
</organism>
<name>A0A5M3YMB6_ASPTE</name>
<protein>
    <submittedName>
        <fullName evidence="3">Subunit of the multiprotein cohesin complex</fullName>
    </submittedName>
</protein>
<dbReference type="PANTHER" id="PTHR36102:SF4">
    <property type="entry name" value="YDR124W-LIKE HELICAL BUNDLE DOMAIN-CONTAINING PROTEIN"/>
    <property type="match status" value="1"/>
</dbReference>
<dbReference type="AlphaFoldDB" id="A0A5M3YMB6"/>
<gene>
    <name evidence="3" type="ORF">ATEIFO6365_0001086100</name>
</gene>
<evidence type="ECO:0000313" key="4">
    <source>
        <dbReference type="Proteomes" id="UP000452235"/>
    </source>
</evidence>
<evidence type="ECO:0000259" key="2">
    <source>
        <dbReference type="Pfam" id="PF11001"/>
    </source>
</evidence>
<feature type="domain" description="Subtelomeric hrmA-associated cluster protein AFUB-079030/YDR124W-like helical bundle" evidence="2">
    <location>
        <begin position="176"/>
        <end position="310"/>
    </location>
</feature>
<evidence type="ECO:0000313" key="3">
    <source>
        <dbReference type="EMBL" id="GFF12638.1"/>
    </source>
</evidence>
<dbReference type="EMBL" id="BLJY01000001">
    <property type="protein sequence ID" value="GFF12638.1"/>
    <property type="molecule type" value="Genomic_DNA"/>
</dbReference>
<dbReference type="Pfam" id="PF11001">
    <property type="entry name" value="AFUB_07903_YDR124W_hel"/>
    <property type="match status" value="1"/>
</dbReference>